<dbReference type="Proteomes" id="UP001163823">
    <property type="component" value="Chromosome 6"/>
</dbReference>
<evidence type="ECO:0000256" key="1">
    <source>
        <dbReference type="SAM" id="MobiDB-lite"/>
    </source>
</evidence>
<name>A0AAD7M1A2_QUISA</name>
<gene>
    <name evidence="2" type="ORF">O6P43_016296</name>
</gene>
<keyword evidence="3" id="KW-1185">Reference proteome</keyword>
<comment type="caution">
    <text evidence="2">The sequence shown here is derived from an EMBL/GenBank/DDBJ whole genome shotgun (WGS) entry which is preliminary data.</text>
</comment>
<accession>A0AAD7M1A2</accession>
<feature type="region of interest" description="Disordered" evidence="1">
    <location>
        <begin position="65"/>
        <end position="115"/>
    </location>
</feature>
<organism evidence="2 3">
    <name type="scientific">Quillaja saponaria</name>
    <name type="common">Soap bark tree</name>
    <dbReference type="NCBI Taxonomy" id="32244"/>
    <lineage>
        <taxon>Eukaryota</taxon>
        <taxon>Viridiplantae</taxon>
        <taxon>Streptophyta</taxon>
        <taxon>Embryophyta</taxon>
        <taxon>Tracheophyta</taxon>
        <taxon>Spermatophyta</taxon>
        <taxon>Magnoliopsida</taxon>
        <taxon>eudicotyledons</taxon>
        <taxon>Gunneridae</taxon>
        <taxon>Pentapetalae</taxon>
        <taxon>rosids</taxon>
        <taxon>fabids</taxon>
        <taxon>Fabales</taxon>
        <taxon>Quillajaceae</taxon>
        <taxon>Quillaja</taxon>
    </lineage>
</organism>
<dbReference type="PANTHER" id="PTHR46999">
    <property type="entry name" value="ALPHA-GLUCAN WATER DIKINASE 1, CHLOROPLASTIC-RELATED"/>
    <property type="match status" value="1"/>
</dbReference>
<dbReference type="PANTHER" id="PTHR46999:SF4">
    <property type="entry name" value="ALPHA-GLUCAN WATER DIKINASE 2"/>
    <property type="match status" value="1"/>
</dbReference>
<evidence type="ECO:0000313" key="2">
    <source>
        <dbReference type="EMBL" id="KAJ7966895.1"/>
    </source>
</evidence>
<dbReference type="KEGG" id="qsa:O6P43_016296"/>
<sequence length="115" mass="12712">MACRHLRWKHNYNVKPREIVKLIMTCVGPGGPGDDGLRIYDEILVFQRNNDSKVGMMEQWHLKLQNNSSPDDLMNREEHNTGLSPSGSDGSEGSKCSSSSKSLMMMDGGTKASAL</sequence>
<reference evidence="2" key="1">
    <citation type="journal article" date="2023" name="Science">
        <title>Elucidation of the pathway for biosynthesis of saponin adjuvants from the soapbark tree.</title>
        <authorList>
            <person name="Reed J."/>
            <person name="Orme A."/>
            <person name="El-Demerdash A."/>
            <person name="Owen C."/>
            <person name="Martin L.B.B."/>
            <person name="Misra R.C."/>
            <person name="Kikuchi S."/>
            <person name="Rejzek M."/>
            <person name="Martin A.C."/>
            <person name="Harkess A."/>
            <person name="Leebens-Mack J."/>
            <person name="Louveau T."/>
            <person name="Stephenson M.J."/>
            <person name="Osbourn A."/>
        </authorList>
    </citation>
    <scope>NUCLEOTIDE SEQUENCE</scope>
    <source>
        <strain evidence="2">S10</strain>
    </source>
</reference>
<protein>
    <submittedName>
        <fullName evidence="2">Alpha-glucan water dikinase</fullName>
    </submittedName>
</protein>
<feature type="compositionally biased region" description="Low complexity" evidence="1">
    <location>
        <begin position="86"/>
        <end position="109"/>
    </location>
</feature>
<dbReference type="AlphaFoldDB" id="A0AAD7M1A2"/>
<evidence type="ECO:0000313" key="3">
    <source>
        <dbReference type="Proteomes" id="UP001163823"/>
    </source>
</evidence>
<proteinExistence type="predicted"/>
<dbReference type="EMBL" id="JARAOO010000006">
    <property type="protein sequence ID" value="KAJ7966895.1"/>
    <property type="molecule type" value="Genomic_DNA"/>
</dbReference>